<dbReference type="InterPro" id="IPR013149">
    <property type="entry name" value="ADH-like_C"/>
</dbReference>
<comment type="similarity">
    <text evidence="2 8">Belongs to the zinc-containing alcohol dehydrogenase family.</text>
</comment>
<evidence type="ECO:0000256" key="5">
    <source>
        <dbReference type="ARBA" id="ARBA00022833"/>
    </source>
</evidence>
<keyword evidence="7" id="KW-0520">NAD</keyword>
<dbReference type="Pfam" id="PF08240">
    <property type="entry name" value="ADH_N"/>
    <property type="match status" value="1"/>
</dbReference>
<dbReference type="Pfam" id="PF00107">
    <property type="entry name" value="ADH_zinc_N"/>
    <property type="match status" value="1"/>
</dbReference>
<dbReference type="Gene3D" id="3.90.180.10">
    <property type="entry name" value="Medium-chain alcohol dehydrogenases, catalytic domain"/>
    <property type="match status" value="1"/>
</dbReference>
<dbReference type="InterPro" id="IPR002328">
    <property type="entry name" value="ADH_Zn_CS"/>
</dbReference>
<keyword evidence="4 8" id="KW-0479">Metal-binding</keyword>
<reference evidence="10 11" key="1">
    <citation type="submission" date="2018-06" db="EMBL/GenBank/DDBJ databases">
        <title>Bacteria isolated from soil of Wuhan.</title>
        <authorList>
            <person name="Wei X."/>
            <person name="Chunhua H."/>
        </authorList>
    </citation>
    <scope>NUCLEOTIDE SEQUENCE [LARGE SCALE GENOMIC DNA]</scope>
    <source>
        <strain evidence="11">xwS2</strain>
    </source>
</reference>
<dbReference type="InterPro" id="IPR013154">
    <property type="entry name" value="ADH-like_N"/>
</dbReference>
<evidence type="ECO:0000256" key="6">
    <source>
        <dbReference type="ARBA" id="ARBA00023002"/>
    </source>
</evidence>
<dbReference type="GO" id="GO:0004022">
    <property type="term" value="F:alcohol dehydrogenase (NAD+) activity"/>
    <property type="evidence" value="ECO:0007669"/>
    <property type="project" value="UniProtKB-EC"/>
</dbReference>
<sequence length="339" mass="35469">MTAAVLRELGGPLNLEQVPVPVPGIGEILIKVVACGVCHSDVHACDGDWPSPPNLPLIPGHEVTGHIAALGEGVSGYAVGDTVGVPWMYSACGACEYCRAGMETICKQGEATGYTKPGGYAEYMIAPAAFVAKVPEGADLYALAPILCAGVTTYRGLKRSGARPGQWMAVIGIGGLGHVAVQYAKAMGLRVVAVDVSDEKLELAHRLGAERVYNVLKDPESAIHAELGGVHGVLVTATSNKAFELAVKLLRPGGTAIYIGQPGGAADEVRSSIDRIVNWELSIRGSNVGTRQDLHEAVEFAANGLVKVEASLTTLDEIGEIFDRIRQGTVVGRKVLKIS</sequence>
<dbReference type="PANTHER" id="PTHR42940">
    <property type="entry name" value="ALCOHOL DEHYDROGENASE 1-RELATED"/>
    <property type="match status" value="1"/>
</dbReference>
<evidence type="ECO:0000256" key="8">
    <source>
        <dbReference type="RuleBase" id="RU361277"/>
    </source>
</evidence>
<evidence type="ECO:0000256" key="2">
    <source>
        <dbReference type="ARBA" id="ARBA00008072"/>
    </source>
</evidence>
<dbReference type="OrthoDB" id="9771084at2"/>
<dbReference type="AlphaFoldDB" id="A0A443ZRD6"/>
<dbReference type="InterPro" id="IPR011032">
    <property type="entry name" value="GroES-like_sf"/>
</dbReference>
<accession>A0A443ZRD6</accession>
<dbReference type="FunFam" id="3.90.180.10:FF:000002">
    <property type="entry name" value="Alcohol dehydrogenase AdhP"/>
    <property type="match status" value="1"/>
</dbReference>
<dbReference type="PANTHER" id="PTHR42940:SF8">
    <property type="entry name" value="VACUOLAR PROTEIN SORTING-ASSOCIATED PROTEIN 11"/>
    <property type="match status" value="1"/>
</dbReference>
<comment type="caution">
    <text evidence="10">The sequence shown here is derived from an EMBL/GenBank/DDBJ whole genome shotgun (WGS) entry which is preliminary data.</text>
</comment>
<dbReference type="InterPro" id="IPR020843">
    <property type="entry name" value="ER"/>
</dbReference>
<gene>
    <name evidence="10" type="ORF">DM813_19500</name>
</gene>
<dbReference type="PROSITE" id="PS00059">
    <property type="entry name" value="ADH_ZINC"/>
    <property type="match status" value="1"/>
</dbReference>
<keyword evidence="5 8" id="KW-0862">Zinc</keyword>
<name>A0A443ZRD6_9PSED</name>
<feature type="domain" description="Enoyl reductase (ER)" evidence="9">
    <location>
        <begin position="10"/>
        <end position="336"/>
    </location>
</feature>
<dbReference type="SUPFAM" id="SSF50129">
    <property type="entry name" value="GroES-like"/>
    <property type="match status" value="1"/>
</dbReference>
<dbReference type="GO" id="GO:0008270">
    <property type="term" value="F:zinc ion binding"/>
    <property type="evidence" value="ECO:0007669"/>
    <property type="project" value="InterPro"/>
</dbReference>
<proteinExistence type="inferred from homology"/>
<dbReference type="SUPFAM" id="SSF51735">
    <property type="entry name" value="NAD(P)-binding Rossmann-fold domains"/>
    <property type="match status" value="1"/>
</dbReference>
<evidence type="ECO:0000313" key="10">
    <source>
        <dbReference type="EMBL" id="RWU21678.1"/>
    </source>
</evidence>
<dbReference type="CDD" id="cd08297">
    <property type="entry name" value="CAD3"/>
    <property type="match status" value="1"/>
</dbReference>
<dbReference type="FunFam" id="3.40.50.720:FF:000039">
    <property type="entry name" value="Alcohol dehydrogenase AdhP"/>
    <property type="match status" value="1"/>
</dbReference>
<evidence type="ECO:0000256" key="7">
    <source>
        <dbReference type="ARBA" id="ARBA00023027"/>
    </source>
</evidence>
<evidence type="ECO:0000313" key="11">
    <source>
        <dbReference type="Proteomes" id="UP000288983"/>
    </source>
</evidence>
<comment type="cofactor">
    <cofactor evidence="1 8">
        <name>Zn(2+)</name>
        <dbReference type="ChEBI" id="CHEBI:29105"/>
    </cofactor>
</comment>
<dbReference type="EMBL" id="QJRG01000047">
    <property type="protein sequence ID" value="RWU21678.1"/>
    <property type="molecule type" value="Genomic_DNA"/>
</dbReference>
<dbReference type="SMART" id="SM00829">
    <property type="entry name" value="PKS_ER"/>
    <property type="match status" value="1"/>
</dbReference>
<dbReference type="EC" id="1.1.1.1" evidence="3"/>
<dbReference type="Proteomes" id="UP000288983">
    <property type="component" value="Unassembled WGS sequence"/>
</dbReference>
<keyword evidence="6" id="KW-0560">Oxidoreductase</keyword>
<protein>
    <recommendedName>
        <fullName evidence="3">alcohol dehydrogenase</fullName>
        <ecNumber evidence="3">1.1.1.1</ecNumber>
    </recommendedName>
</protein>
<evidence type="ECO:0000256" key="3">
    <source>
        <dbReference type="ARBA" id="ARBA00013190"/>
    </source>
</evidence>
<dbReference type="Gene3D" id="3.40.50.720">
    <property type="entry name" value="NAD(P)-binding Rossmann-like Domain"/>
    <property type="match status" value="1"/>
</dbReference>
<evidence type="ECO:0000256" key="1">
    <source>
        <dbReference type="ARBA" id="ARBA00001947"/>
    </source>
</evidence>
<evidence type="ECO:0000256" key="4">
    <source>
        <dbReference type="ARBA" id="ARBA00022723"/>
    </source>
</evidence>
<organism evidence="10 11">
    <name type="scientific">Pseudomonas alkylphenolica</name>
    <dbReference type="NCBI Taxonomy" id="237609"/>
    <lineage>
        <taxon>Bacteria</taxon>
        <taxon>Pseudomonadati</taxon>
        <taxon>Pseudomonadota</taxon>
        <taxon>Gammaproteobacteria</taxon>
        <taxon>Pseudomonadales</taxon>
        <taxon>Pseudomonadaceae</taxon>
        <taxon>Pseudomonas</taxon>
    </lineage>
</organism>
<dbReference type="InterPro" id="IPR036291">
    <property type="entry name" value="NAD(P)-bd_dom_sf"/>
</dbReference>
<evidence type="ECO:0000259" key="9">
    <source>
        <dbReference type="SMART" id="SM00829"/>
    </source>
</evidence>